<dbReference type="InterPro" id="IPR003726">
    <property type="entry name" value="HCY_dom"/>
</dbReference>
<evidence type="ECO:0000256" key="7">
    <source>
        <dbReference type="PROSITE-ProRule" id="PRU00333"/>
    </source>
</evidence>
<evidence type="ECO:0000256" key="1">
    <source>
        <dbReference type="ARBA" id="ARBA00022603"/>
    </source>
</evidence>
<evidence type="ECO:0000313" key="9">
    <source>
        <dbReference type="EMBL" id="CAB0037334.1"/>
    </source>
</evidence>
<dbReference type="GO" id="GO:0008270">
    <property type="term" value="F:zinc ion binding"/>
    <property type="evidence" value="ECO:0007669"/>
    <property type="project" value="InterPro"/>
</dbReference>
<evidence type="ECO:0000256" key="4">
    <source>
        <dbReference type="ARBA" id="ARBA00022833"/>
    </source>
</evidence>
<keyword evidence="2 7" id="KW-0808">Transferase</keyword>
<dbReference type="InterPro" id="IPR051486">
    <property type="entry name" value="Hcy_S-methyltransferase"/>
</dbReference>
<gene>
    <name evidence="9" type="ORF">TBRA_LOCUS9167</name>
</gene>
<evidence type="ECO:0000256" key="3">
    <source>
        <dbReference type="ARBA" id="ARBA00022723"/>
    </source>
</evidence>
<dbReference type="SUPFAM" id="SSF82282">
    <property type="entry name" value="Homocysteine S-methyltransferase"/>
    <property type="match status" value="1"/>
</dbReference>
<feature type="binding site" evidence="6 7">
    <location>
        <position position="301"/>
    </location>
    <ligand>
        <name>Zn(2+)</name>
        <dbReference type="ChEBI" id="CHEBI:29105"/>
    </ligand>
</feature>
<evidence type="ECO:0000256" key="6">
    <source>
        <dbReference type="PIRSR" id="PIRSR037505-2"/>
    </source>
</evidence>
<dbReference type="PANTHER" id="PTHR46015:SF1">
    <property type="entry name" value="HOMOCYSTEINE S-METHYLTRANSFERASE-LIKE ISOFORM 1"/>
    <property type="match status" value="1"/>
</dbReference>
<dbReference type="GO" id="GO:0032259">
    <property type="term" value="P:methylation"/>
    <property type="evidence" value="ECO:0007669"/>
    <property type="project" value="UniProtKB-KW"/>
</dbReference>
<sequence length="327" mass="35857">MSTDVKVIDGGFSTQLAVHVGDTIDGDPLWTSKFLCTNPDAVYSTHLDFLKAGANIIETCTYQASIPGFVDHLKLSQQDSADLIKKAVVLAKKAVSDYKKTINSDSDVANKEPLVAGSVGPYAAYLHDCSEYTGGSYAKNENMDSIVEWHKPRLEILISSGVDLLAIETIPCAKEAQALVEYLKRYPEAKAWVAFSCKNDGKSIVDGSSFKETALQLYRRSKPGQLIGLGANCIPPKDTTPLLKSLSQRETGVFIPLVAYPNSGETFCTETGKYVKSCLHYPPEEFVKEWLDLGVRYIGGCCRTTTDDIKRVSAQVQNWKKLHSPTT</sequence>
<dbReference type="InterPro" id="IPR017226">
    <property type="entry name" value="BHMT-like"/>
</dbReference>
<keyword evidence="4 6" id="KW-0862">Zinc</keyword>
<evidence type="ECO:0000313" key="10">
    <source>
        <dbReference type="Proteomes" id="UP000479190"/>
    </source>
</evidence>
<dbReference type="PANTHER" id="PTHR46015">
    <property type="entry name" value="ZGC:172121"/>
    <property type="match status" value="1"/>
</dbReference>
<organism evidence="9 10">
    <name type="scientific">Trichogramma brassicae</name>
    <dbReference type="NCBI Taxonomy" id="86971"/>
    <lineage>
        <taxon>Eukaryota</taxon>
        <taxon>Metazoa</taxon>
        <taxon>Ecdysozoa</taxon>
        <taxon>Arthropoda</taxon>
        <taxon>Hexapoda</taxon>
        <taxon>Insecta</taxon>
        <taxon>Pterygota</taxon>
        <taxon>Neoptera</taxon>
        <taxon>Endopterygota</taxon>
        <taxon>Hymenoptera</taxon>
        <taxon>Apocrita</taxon>
        <taxon>Proctotrupomorpha</taxon>
        <taxon>Chalcidoidea</taxon>
        <taxon>Trichogrammatidae</taxon>
        <taxon>Trichogramma</taxon>
    </lineage>
</organism>
<protein>
    <recommendedName>
        <fullName evidence="8">Hcy-binding domain-containing protein</fullName>
    </recommendedName>
</protein>
<evidence type="ECO:0000256" key="2">
    <source>
        <dbReference type="ARBA" id="ARBA00022679"/>
    </source>
</evidence>
<name>A0A6H5INF4_9HYME</name>
<accession>A0A6H5INF4</accession>
<evidence type="ECO:0000259" key="8">
    <source>
        <dbReference type="PROSITE" id="PS50970"/>
    </source>
</evidence>
<dbReference type="PROSITE" id="PS50970">
    <property type="entry name" value="HCY"/>
    <property type="match status" value="1"/>
</dbReference>
<keyword evidence="3 6" id="KW-0479">Metal-binding</keyword>
<reference evidence="9 10" key="1">
    <citation type="submission" date="2020-02" db="EMBL/GenBank/DDBJ databases">
        <authorList>
            <person name="Ferguson B K."/>
        </authorList>
    </citation>
    <scope>NUCLEOTIDE SEQUENCE [LARGE SCALE GENOMIC DNA]</scope>
</reference>
<dbReference type="Pfam" id="PF02574">
    <property type="entry name" value="S-methyl_trans"/>
    <property type="match status" value="1"/>
</dbReference>
<keyword evidence="1 7" id="KW-0489">Methyltransferase</keyword>
<dbReference type="InterPro" id="IPR036589">
    <property type="entry name" value="HCY_dom_sf"/>
</dbReference>
<dbReference type="NCBIfam" id="NF007020">
    <property type="entry name" value="PRK09485.1"/>
    <property type="match status" value="1"/>
</dbReference>
<feature type="domain" description="Hcy-binding" evidence="8">
    <location>
        <begin position="1"/>
        <end position="316"/>
    </location>
</feature>
<dbReference type="OrthoDB" id="261426at2759"/>
<evidence type="ECO:0000256" key="5">
    <source>
        <dbReference type="ARBA" id="ARBA00034478"/>
    </source>
</evidence>
<proteinExistence type="predicted"/>
<dbReference type="GO" id="GO:0033528">
    <property type="term" value="P:S-methylmethionine cycle"/>
    <property type="evidence" value="ECO:0007669"/>
    <property type="project" value="TreeGrafter"/>
</dbReference>
<dbReference type="Proteomes" id="UP000479190">
    <property type="component" value="Unassembled WGS sequence"/>
</dbReference>
<comment type="pathway">
    <text evidence="5">Amino-acid biosynthesis; L-methionine biosynthesis via de novo pathway.</text>
</comment>
<feature type="binding site" evidence="7">
    <location>
        <position position="233"/>
    </location>
    <ligand>
        <name>Zn(2+)</name>
        <dbReference type="ChEBI" id="CHEBI:29105"/>
    </ligand>
</feature>
<feature type="binding site" evidence="6 7">
    <location>
        <position position="302"/>
    </location>
    <ligand>
        <name>Zn(2+)</name>
        <dbReference type="ChEBI" id="CHEBI:29105"/>
    </ligand>
</feature>
<dbReference type="UniPathway" id="UPA00051">
    <property type="reaction ID" value="UER00083"/>
</dbReference>
<dbReference type="GO" id="GO:0008898">
    <property type="term" value="F:S-adenosylmethionine-homocysteine S-methyltransferase activity"/>
    <property type="evidence" value="ECO:0007669"/>
    <property type="project" value="TreeGrafter"/>
</dbReference>
<dbReference type="EMBL" id="CADCXV010000850">
    <property type="protein sequence ID" value="CAB0037334.1"/>
    <property type="molecule type" value="Genomic_DNA"/>
</dbReference>
<dbReference type="FunFam" id="3.20.20.330:FF:000002">
    <property type="entry name" value="Homocysteine S-methyltransferase"/>
    <property type="match status" value="1"/>
</dbReference>
<dbReference type="PIRSF" id="PIRSF037505">
    <property type="entry name" value="Betaine_HMT"/>
    <property type="match status" value="1"/>
</dbReference>
<dbReference type="GO" id="GO:0009086">
    <property type="term" value="P:methionine biosynthetic process"/>
    <property type="evidence" value="ECO:0007669"/>
    <property type="project" value="InterPro"/>
</dbReference>
<dbReference type="Gene3D" id="3.20.20.330">
    <property type="entry name" value="Homocysteine-binding-like domain"/>
    <property type="match status" value="1"/>
</dbReference>
<dbReference type="AlphaFoldDB" id="A0A6H5INF4"/>
<comment type="cofactor">
    <cofactor evidence="6">
        <name>Zn(2+)</name>
        <dbReference type="ChEBI" id="CHEBI:29105"/>
    </cofactor>
    <text evidence="6">Binds 1 zinc ion per subunit.</text>
</comment>
<keyword evidence="10" id="KW-1185">Reference proteome</keyword>